<dbReference type="GO" id="GO:0000307">
    <property type="term" value="C:cyclin-dependent protein kinase holoenzyme complex"/>
    <property type="evidence" value="ECO:0007669"/>
    <property type="project" value="TreeGrafter"/>
</dbReference>
<sequence length="570" mass="63942">MGCVQGKVDSPNRGLERMKAKHDYVKGRRGDGSVSLKQRSVAEVLMLESEAKISNNFKRVGKKKKIGGDEVSSVWPNWLVENLSPEFLTGLVPRSADSYDKLDKIGHGTYSNVYKARDKETMKIVALKKVRFDTSEPDSVKFMAREIMILQKLDHPNVIKLKGLATSRMQYSLYLVFDFMQADFSKVISGSGQTLNEGQVKCYMQQLLSGLEHCHERGVLHRDIKASNLLVDKTGTLKIADFGLANFFSPKEKQPLTSRVVTLWYRAPELLLGSTDYGVGIDLWSAGCLLAEMFMGRPFLPGRTEVEQLHKIFKLCGAPSDEFWKKMKLPTSFRPPQHYKSSFEEVFKDFPDSAFGLLYQLLALDPEFRGSATSALDSDFFCTSPLACDLKDLPAIHTEDDEPTRQKDMKKKRSSKSRRSSQADLDVPPQNELLHGQARGDHLQHFNESAEPNMPGQETSNSASSSTTSLSSKQNIGQEDLIFNAYLSPILSSNQKIFARTEAHPNALRNINPDVLKSIKNFTLLQASVTDIINHKEGSALAQYFRSLSALDFRNRDHEKVPESALSDTE</sequence>
<keyword evidence="10" id="KW-1185">Reference proteome</keyword>
<evidence type="ECO:0000256" key="4">
    <source>
        <dbReference type="ARBA" id="ARBA00022777"/>
    </source>
</evidence>
<dbReference type="PANTHER" id="PTHR24056">
    <property type="entry name" value="CELL DIVISION PROTEIN KINASE"/>
    <property type="match status" value="1"/>
</dbReference>
<feature type="region of interest" description="Disordered" evidence="7">
    <location>
        <begin position="397"/>
        <end position="433"/>
    </location>
</feature>
<evidence type="ECO:0000259" key="8">
    <source>
        <dbReference type="PROSITE" id="PS50011"/>
    </source>
</evidence>
<gene>
    <name evidence="9" type="ORF">TIFTF001_004133</name>
</gene>
<dbReference type="FunFam" id="1.10.510.10:FF:000620">
    <property type="entry name" value="Putative serine/threonine-protein kinase"/>
    <property type="match status" value="1"/>
</dbReference>
<dbReference type="InterPro" id="IPR017441">
    <property type="entry name" value="Protein_kinase_ATP_BS"/>
</dbReference>
<evidence type="ECO:0000256" key="6">
    <source>
        <dbReference type="PROSITE-ProRule" id="PRU10141"/>
    </source>
</evidence>
<keyword evidence="2" id="KW-0808">Transferase</keyword>
<comment type="similarity">
    <text evidence="1">Belongs to the protein kinase superfamily. CMGC Ser/Thr protein kinase family. CDC2/CDKX subfamily.</text>
</comment>
<feature type="compositionally biased region" description="Basic and acidic residues" evidence="7">
    <location>
        <begin position="397"/>
        <end position="407"/>
    </location>
</feature>
<keyword evidence="5 6" id="KW-0067">ATP-binding</keyword>
<evidence type="ECO:0000256" key="5">
    <source>
        <dbReference type="ARBA" id="ARBA00022840"/>
    </source>
</evidence>
<feature type="region of interest" description="Disordered" evidence="7">
    <location>
        <begin position="447"/>
        <end position="471"/>
    </location>
</feature>
<dbReference type="Pfam" id="PF00069">
    <property type="entry name" value="Pkinase"/>
    <property type="match status" value="1"/>
</dbReference>
<protein>
    <recommendedName>
        <fullName evidence="8">Protein kinase domain-containing protein</fullName>
    </recommendedName>
</protein>
<evidence type="ECO:0000256" key="1">
    <source>
        <dbReference type="ARBA" id="ARBA00006485"/>
    </source>
</evidence>
<dbReference type="Gene3D" id="3.30.200.20">
    <property type="entry name" value="Phosphorylase Kinase, domain 1"/>
    <property type="match status" value="1"/>
</dbReference>
<dbReference type="InterPro" id="IPR050108">
    <property type="entry name" value="CDK"/>
</dbReference>
<dbReference type="PROSITE" id="PS00108">
    <property type="entry name" value="PROTEIN_KINASE_ST"/>
    <property type="match status" value="1"/>
</dbReference>
<dbReference type="Gene3D" id="1.10.510.10">
    <property type="entry name" value="Transferase(Phosphotransferase) domain 1"/>
    <property type="match status" value="1"/>
</dbReference>
<dbReference type="PROSITE" id="PS00107">
    <property type="entry name" value="PROTEIN_KINASE_ATP"/>
    <property type="match status" value="1"/>
</dbReference>
<proteinExistence type="inferred from homology"/>
<keyword evidence="3 6" id="KW-0547">Nucleotide-binding</keyword>
<dbReference type="GO" id="GO:0008353">
    <property type="term" value="F:RNA polymerase II CTD heptapeptide repeat kinase activity"/>
    <property type="evidence" value="ECO:0007669"/>
    <property type="project" value="TreeGrafter"/>
</dbReference>
<feature type="compositionally biased region" description="Basic residues" evidence="7">
    <location>
        <begin position="408"/>
        <end position="419"/>
    </location>
</feature>
<dbReference type="SUPFAM" id="SSF56112">
    <property type="entry name" value="Protein kinase-like (PK-like)"/>
    <property type="match status" value="1"/>
</dbReference>
<dbReference type="InterPro" id="IPR000719">
    <property type="entry name" value="Prot_kinase_dom"/>
</dbReference>
<dbReference type="CDD" id="cd07840">
    <property type="entry name" value="STKc_CDK9_like"/>
    <property type="match status" value="1"/>
</dbReference>
<evidence type="ECO:0000313" key="9">
    <source>
        <dbReference type="EMBL" id="GMN33395.1"/>
    </source>
</evidence>
<name>A0AA87ZI99_FICCA</name>
<evidence type="ECO:0000256" key="2">
    <source>
        <dbReference type="ARBA" id="ARBA00022679"/>
    </source>
</evidence>
<dbReference type="InterPro" id="IPR011009">
    <property type="entry name" value="Kinase-like_dom_sf"/>
</dbReference>
<evidence type="ECO:0000256" key="3">
    <source>
        <dbReference type="ARBA" id="ARBA00022741"/>
    </source>
</evidence>
<evidence type="ECO:0000256" key="7">
    <source>
        <dbReference type="SAM" id="MobiDB-lite"/>
    </source>
</evidence>
<organism evidence="9 10">
    <name type="scientific">Ficus carica</name>
    <name type="common">Common fig</name>
    <dbReference type="NCBI Taxonomy" id="3494"/>
    <lineage>
        <taxon>Eukaryota</taxon>
        <taxon>Viridiplantae</taxon>
        <taxon>Streptophyta</taxon>
        <taxon>Embryophyta</taxon>
        <taxon>Tracheophyta</taxon>
        <taxon>Spermatophyta</taxon>
        <taxon>Magnoliopsida</taxon>
        <taxon>eudicotyledons</taxon>
        <taxon>Gunneridae</taxon>
        <taxon>Pentapetalae</taxon>
        <taxon>rosids</taxon>
        <taxon>fabids</taxon>
        <taxon>Rosales</taxon>
        <taxon>Moraceae</taxon>
        <taxon>Ficeae</taxon>
        <taxon>Ficus</taxon>
    </lineage>
</organism>
<comment type="caution">
    <text evidence="9">The sequence shown here is derived from an EMBL/GenBank/DDBJ whole genome shotgun (WGS) entry which is preliminary data.</text>
</comment>
<dbReference type="GO" id="GO:0005634">
    <property type="term" value="C:nucleus"/>
    <property type="evidence" value="ECO:0007669"/>
    <property type="project" value="TreeGrafter"/>
</dbReference>
<keyword evidence="4" id="KW-0418">Kinase</keyword>
<feature type="binding site" evidence="6">
    <location>
        <position position="128"/>
    </location>
    <ligand>
        <name>ATP</name>
        <dbReference type="ChEBI" id="CHEBI:30616"/>
    </ligand>
</feature>
<dbReference type="GO" id="GO:0032968">
    <property type="term" value="P:positive regulation of transcription elongation by RNA polymerase II"/>
    <property type="evidence" value="ECO:0007669"/>
    <property type="project" value="TreeGrafter"/>
</dbReference>
<dbReference type="FunFam" id="3.30.200.20:FF:000021">
    <property type="entry name" value="probable serine/threonine-protein kinase At1g54610"/>
    <property type="match status" value="1"/>
</dbReference>
<accession>A0AA87ZI99</accession>
<feature type="domain" description="Protein kinase" evidence="8">
    <location>
        <begin position="99"/>
        <end position="381"/>
    </location>
</feature>
<dbReference type="EMBL" id="BTGU01000004">
    <property type="protein sequence ID" value="GMN33395.1"/>
    <property type="molecule type" value="Genomic_DNA"/>
</dbReference>
<dbReference type="PROSITE" id="PS50011">
    <property type="entry name" value="PROTEIN_KINASE_DOM"/>
    <property type="match status" value="1"/>
</dbReference>
<feature type="compositionally biased region" description="Low complexity" evidence="7">
    <location>
        <begin position="459"/>
        <end position="471"/>
    </location>
</feature>
<dbReference type="Proteomes" id="UP001187192">
    <property type="component" value="Unassembled WGS sequence"/>
</dbReference>
<dbReference type="InterPro" id="IPR008271">
    <property type="entry name" value="Ser/Thr_kinase_AS"/>
</dbReference>
<dbReference type="GO" id="GO:0005524">
    <property type="term" value="F:ATP binding"/>
    <property type="evidence" value="ECO:0007669"/>
    <property type="project" value="UniProtKB-UniRule"/>
</dbReference>
<reference evidence="9" key="1">
    <citation type="submission" date="2023-07" db="EMBL/GenBank/DDBJ databases">
        <title>draft genome sequence of fig (Ficus carica).</title>
        <authorList>
            <person name="Takahashi T."/>
            <person name="Nishimura K."/>
        </authorList>
    </citation>
    <scope>NUCLEOTIDE SEQUENCE</scope>
</reference>
<dbReference type="AlphaFoldDB" id="A0AA87ZI99"/>
<dbReference type="SMART" id="SM00220">
    <property type="entry name" value="S_TKc"/>
    <property type="match status" value="1"/>
</dbReference>
<dbReference type="PANTHER" id="PTHR24056:SF221">
    <property type="entry name" value="OS02G0304500 PROTEIN"/>
    <property type="match status" value="1"/>
</dbReference>
<evidence type="ECO:0000313" key="10">
    <source>
        <dbReference type="Proteomes" id="UP001187192"/>
    </source>
</evidence>